<dbReference type="EMBL" id="ABEU02000014">
    <property type="protein sequence ID" value="PNR41563.1"/>
    <property type="molecule type" value="Genomic_DNA"/>
</dbReference>
<dbReference type="GO" id="GO:0005634">
    <property type="term" value="C:nucleus"/>
    <property type="evidence" value="ECO:0000318"/>
    <property type="project" value="GO_Central"/>
</dbReference>
<dbReference type="OMA" id="MSAWVEA"/>
<sequence length="81" mass="9201">MMSAWVEARREKISNRMKFLQALVPGCSEVTGKAVMLEEIINYVKSLQRQIEFLSMKLAAVDPRVDTNVEGLLKMEVCAVR</sequence>
<evidence type="ECO:0000313" key="8">
    <source>
        <dbReference type="Proteomes" id="UP000006727"/>
    </source>
</evidence>
<dbReference type="Gramene" id="Pp3c14_24020V3.3">
    <property type="protein sequence ID" value="Pp3c14_24020V3.3"/>
    <property type="gene ID" value="Pp3c14_24020"/>
</dbReference>
<comment type="subcellular location">
    <subcellularLocation>
        <location evidence="1">Nucleus</location>
    </subcellularLocation>
</comment>
<keyword evidence="4" id="KW-0539">Nucleus</keyword>
<name>A0A2K1JJ39_PHYPA</name>
<reference evidence="7" key="3">
    <citation type="submission" date="2020-12" db="UniProtKB">
        <authorList>
            <consortium name="EnsemblPlants"/>
        </authorList>
    </citation>
    <scope>IDENTIFICATION</scope>
</reference>
<feature type="domain" description="BHLH" evidence="5">
    <location>
        <begin position="1"/>
        <end position="47"/>
    </location>
</feature>
<reference evidence="6 8" key="1">
    <citation type="journal article" date="2008" name="Science">
        <title>The Physcomitrella genome reveals evolutionary insights into the conquest of land by plants.</title>
        <authorList>
            <person name="Rensing S."/>
            <person name="Lang D."/>
            <person name="Zimmer A."/>
            <person name="Terry A."/>
            <person name="Salamov A."/>
            <person name="Shapiro H."/>
            <person name="Nishiyama T."/>
            <person name="Perroud P.-F."/>
            <person name="Lindquist E."/>
            <person name="Kamisugi Y."/>
            <person name="Tanahashi T."/>
            <person name="Sakakibara K."/>
            <person name="Fujita T."/>
            <person name="Oishi K."/>
            <person name="Shin-I T."/>
            <person name="Kuroki Y."/>
            <person name="Toyoda A."/>
            <person name="Suzuki Y."/>
            <person name="Hashimoto A."/>
            <person name="Yamaguchi K."/>
            <person name="Sugano A."/>
            <person name="Kohara Y."/>
            <person name="Fujiyama A."/>
            <person name="Anterola A."/>
            <person name="Aoki S."/>
            <person name="Ashton N."/>
            <person name="Barbazuk W.B."/>
            <person name="Barker E."/>
            <person name="Bennetzen J."/>
            <person name="Bezanilla M."/>
            <person name="Blankenship R."/>
            <person name="Cho S.H."/>
            <person name="Dutcher S."/>
            <person name="Estelle M."/>
            <person name="Fawcett J.A."/>
            <person name="Gundlach H."/>
            <person name="Hanada K."/>
            <person name="Heyl A."/>
            <person name="Hicks K.A."/>
            <person name="Hugh J."/>
            <person name="Lohr M."/>
            <person name="Mayer K."/>
            <person name="Melkozernov A."/>
            <person name="Murata T."/>
            <person name="Nelson D."/>
            <person name="Pils B."/>
            <person name="Prigge M."/>
            <person name="Reiss B."/>
            <person name="Renner T."/>
            <person name="Rombauts S."/>
            <person name="Rushton P."/>
            <person name="Sanderfoot A."/>
            <person name="Schween G."/>
            <person name="Shiu S.-H."/>
            <person name="Stueber K."/>
            <person name="Theodoulou F.L."/>
            <person name="Tu H."/>
            <person name="Van de Peer Y."/>
            <person name="Verrier P.J."/>
            <person name="Waters E."/>
            <person name="Wood A."/>
            <person name="Yang L."/>
            <person name="Cove D."/>
            <person name="Cuming A."/>
            <person name="Hasebe M."/>
            <person name="Lucas S."/>
            <person name="Mishler D.B."/>
            <person name="Reski R."/>
            <person name="Grigoriev I."/>
            <person name="Quatrano R.S."/>
            <person name="Boore J.L."/>
        </authorList>
    </citation>
    <scope>NUCLEOTIDE SEQUENCE [LARGE SCALE GENOMIC DNA]</scope>
    <source>
        <strain evidence="7 8">cv. Gransden 2004</strain>
    </source>
</reference>
<dbReference type="Gramene" id="Pp3c14_24020V3.5">
    <property type="protein sequence ID" value="Pp3c14_24020V3.5"/>
    <property type="gene ID" value="Pp3c14_24020"/>
</dbReference>
<evidence type="ECO:0000259" key="5">
    <source>
        <dbReference type="PROSITE" id="PS50888"/>
    </source>
</evidence>
<gene>
    <name evidence="7" type="primary">LOC112291080</name>
    <name evidence="6" type="ORF">PHYPA_018966</name>
</gene>
<proteinExistence type="predicted"/>
<dbReference type="GO" id="GO:0003700">
    <property type="term" value="F:DNA-binding transcription factor activity"/>
    <property type="evidence" value="ECO:0000318"/>
    <property type="project" value="GO_Central"/>
</dbReference>
<dbReference type="InterPro" id="IPR024097">
    <property type="entry name" value="bHLH_ZIP_TF"/>
</dbReference>
<organism evidence="6">
    <name type="scientific">Physcomitrium patens</name>
    <name type="common">Spreading-leaved earth moss</name>
    <name type="synonym">Physcomitrella patens</name>
    <dbReference type="NCBI Taxonomy" id="3218"/>
    <lineage>
        <taxon>Eukaryota</taxon>
        <taxon>Viridiplantae</taxon>
        <taxon>Streptophyta</taxon>
        <taxon>Embryophyta</taxon>
        <taxon>Bryophyta</taxon>
        <taxon>Bryophytina</taxon>
        <taxon>Bryopsida</taxon>
        <taxon>Funariidae</taxon>
        <taxon>Funariales</taxon>
        <taxon>Funariaceae</taxon>
        <taxon>Physcomitrium</taxon>
    </lineage>
</organism>
<dbReference type="Gramene" id="Pp3c14_24020V3.1">
    <property type="protein sequence ID" value="Pp3c14_24020V3.1"/>
    <property type="gene ID" value="Pp3c14_24020"/>
</dbReference>
<dbReference type="Gramene" id="Pp3c14_24020V3.4">
    <property type="protein sequence ID" value="Pp3c14_24020V3.4"/>
    <property type="gene ID" value="Pp3c14_24020"/>
</dbReference>
<dbReference type="Gene3D" id="4.10.280.10">
    <property type="entry name" value="Helix-loop-helix DNA-binding domain"/>
    <property type="match status" value="1"/>
</dbReference>
<dbReference type="PROSITE" id="PS50888">
    <property type="entry name" value="BHLH"/>
    <property type="match status" value="1"/>
</dbReference>
<evidence type="ECO:0000313" key="7">
    <source>
        <dbReference type="EnsemblPlants" id="Pp3c14_24020V3.1"/>
    </source>
</evidence>
<evidence type="ECO:0000256" key="2">
    <source>
        <dbReference type="ARBA" id="ARBA00023015"/>
    </source>
</evidence>
<dbReference type="PANTHER" id="PTHR12565">
    <property type="entry name" value="STEROL REGULATORY ELEMENT-BINDING PROTEIN"/>
    <property type="match status" value="1"/>
</dbReference>
<dbReference type="EnsemblPlants" id="Pp3c14_24020V3.5">
    <property type="protein sequence ID" value="Pp3c14_24020V3.5"/>
    <property type="gene ID" value="Pp3c14_24020"/>
</dbReference>
<dbReference type="Gramene" id="Pp3c14_24020V3.2">
    <property type="protein sequence ID" value="Pp3c14_24020V3.2"/>
    <property type="gene ID" value="Pp3c14_24020"/>
</dbReference>
<dbReference type="AlphaFoldDB" id="A0A2K1JJ39"/>
<dbReference type="EnsemblPlants" id="Pp3c14_24020V3.3">
    <property type="protein sequence ID" value="Pp3c14_24020V3.3"/>
    <property type="gene ID" value="Pp3c14_24020"/>
</dbReference>
<keyword evidence="2" id="KW-0805">Transcription regulation</keyword>
<keyword evidence="8" id="KW-1185">Reference proteome</keyword>
<evidence type="ECO:0000313" key="6">
    <source>
        <dbReference type="EMBL" id="PNR41563.1"/>
    </source>
</evidence>
<dbReference type="OrthoDB" id="1915602at2759"/>
<dbReference type="GO" id="GO:0046983">
    <property type="term" value="F:protein dimerization activity"/>
    <property type="evidence" value="ECO:0007669"/>
    <property type="project" value="InterPro"/>
</dbReference>
<protein>
    <recommendedName>
        <fullName evidence="5">BHLH domain-containing protein</fullName>
    </recommendedName>
</protein>
<dbReference type="InterPro" id="IPR036638">
    <property type="entry name" value="HLH_DNA-bd_sf"/>
</dbReference>
<dbReference type="Proteomes" id="UP000006727">
    <property type="component" value="Chromosome 14"/>
</dbReference>
<dbReference type="PANTHER" id="PTHR12565:SF184">
    <property type="entry name" value="BHLH TRANSCRIPTION FACTOR"/>
    <property type="match status" value="1"/>
</dbReference>
<dbReference type="InterPro" id="IPR011598">
    <property type="entry name" value="bHLH_dom"/>
</dbReference>
<accession>A0A2K1JJ39</accession>
<dbReference type="EnsemblPlants" id="Pp3c14_24020V3.4">
    <property type="protein sequence ID" value="Pp3c14_24020V3.4"/>
    <property type="gene ID" value="Pp3c14_24020"/>
</dbReference>
<evidence type="ECO:0000256" key="1">
    <source>
        <dbReference type="ARBA" id="ARBA00004123"/>
    </source>
</evidence>
<keyword evidence="3" id="KW-0804">Transcription</keyword>
<evidence type="ECO:0000256" key="3">
    <source>
        <dbReference type="ARBA" id="ARBA00023163"/>
    </source>
</evidence>
<dbReference type="EnsemblPlants" id="Pp3c14_24020V3.1">
    <property type="protein sequence ID" value="Pp3c14_24020V3.1"/>
    <property type="gene ID" value="Pp3c14_24020"/>
</dbReference>
<dbReference type="PaxDb" id="3218-PP1S69_90V6.1"/>
<evidence type="ECO:0000256" key="4">
    <source>
        <dbReference type="ARBA" id="ARBA00023242"/>
    </source>
</evidence>
<reference evidence="6 8" key="2">
    <citation type="journal article" date="2018" name="Plant J.">
        <title>The Physcomitrella patens chromosome-scale assembly reveals moss genome structure and evolution.</title>
        <authorList>
            <person name="Lang D."/>
            <person name="Ullrich K.K."/>
            <person name="Murat F."/>
            <person name="Fuchs J."/>
            <person name="Jenkins J."/>
            <person name="Haas F.B."/>
            <person name="Piednoel M."/>
            <person name="Gundlach H."/>
            <person name="Van Bel M."/>
            <person name="Meyberg R."/>
            <person name="Vives C."/>
            <person name="Morata J."/>
            <person name="Symeonidi A."/>
            <person name="Hiss M."/>
            <person name="Muchero W."/>
            <person name="Kamisugi Y."/>
            <person name="Saleh O."/>
            <person name="Blanc G."/>
            <person name="Decker E.L."/>
            <person name="van Gessel N."/>
            <person name="Grimwood J."/>
            <person name="Hayes R.D."/>
            <person name="Graham S.W."/>
            <person name="Gunter L.E."/>
            <person name="McDaniel S.F."/>
            <person name="Hoernstein S.N.W."/>
            <person name="Larsson A."/>
            <person name="Li F.W."/>
            <person name="Perroud P.F."/>
            <person name="Phillips J."/>
            <person name="Ranjan P."/>
            <person name="Rokshar D.S."/>
            <person name="Rothfels C.J."/>
            <person name="Schneider L."/>
            <person name="Shu S."/>
            <person name="Stevenson D.W."/>
            <person name="Thummler F."/>
            <person name="Tillich M."/>
            <person name="Villarreal Aguilar J.C."/>
            <person name="Widiez T."/>
            <person name="Wong G.K."/>
            <person name="Wymore A."/>
            <person name="Zhang Y."/>
            <person name="Zimmer A.D."/>
            <person name="Quatrano R.S."/>
            <person name="Mayer K.F.X."/>
            <person name="Goodstein D."/>
            <person name="Casacuberta J.M."/>
            <person name="Vandepoele K."/>
            <person name="Reski R."/>
            <person name="Cuming A.C."/>
            <person name="Tuskan G.A."/>
            <person name="Maumus F."/>
            <person name="Salse J."/>
            <person name="Schmutz J."/>
            <person name="Rensing S.A."/>
        </authorList>
    </citation>
    <scope>NUCLEOTIDE SEQUENCE [LARGE SCALE GENOMIC DNA]</scope>
    <source>
        <strain evidence="7 8">cv. Gransden 2004</strain>
    </source>
</reference>
<dbReference type="EnsemblPlants" id="Pp3c14_24020V3.2">
    <property type="protein sequence ID" value="Pp3c14_24020V3.2"/>
    <property type="gene ID" value="Pp3c14_24020"/>
</dbReference>
<dbReference type="SUPFAM" id="SSF47459">
    <property type="entry name" value="HLH, helix-loop-helix DNA-binding domain"/>
    <property type="match status" value="1"/>
</dbReference>